<protein>
    <submittedName>
        <fullName evidence="1">Uncharacterized protein</fullName>
    </submittedName>
</protein>
<gene>
    <name evidence="1" type="ORF">AVL62_09585</name>
</gene>
<reference evidence="1 2" key="1">
    <citation type="submission" date="2015-12" db="EMBL/GenBank/DDBJ databases">
        <title>Serinicoccus chungangenesis strain CD08_5 genome sequencing and assembly.</title>
        <authorList>
            <person name="Chander A.M."/>
            <person name="Kaur G."/>
            <person name="Nair G.R."/>
            <person name="Dhawan D.K."/>
            <person name="Kochhar R.K."/>
            <person name="Mayilraj S."/>
            <person name="Bhadada S.K."/>
        </authorList>
    </citation>
    <scope>NUCLEOTIDE SEQUENCE [LARGE SCALE GENOMIC DNA]</scope>
    <source>
        <strain evidence="1 2">CD08_5</strain>
    </source>
</reference>
<dbReference type="Proteomes" id="UP000054837">
    <property type="component" value="Unassembled WGS sequence"/>
</dbReference>
<dbReference type="STRING" id="767452.AVL62_09585"/>
<sequence>MSTSVLRTSPEEMERAAWSLRAAGEQIEAAADRLLGGAPQQPGWSGLAAWEASARTRAVHRVTRAAAGAPREAATAVLDCAAAARVASQEVSTWTRRAERARAEVLALQLPGPPPEPGLELLRRRRIEQLQHEEALARRRVAAVEDEFREQERAAARRVAQAWDLLQEVRDLATAPRKAVEAFGYAWGTGERVVRTTQLAVQLARARWSRAADLRRQALRRAARALSRLRALVRVRGGAALGRVALVPGPHRLVTAWLGAWGDVRDGGGYAGWRGEVTRGLAAAGIVGGFMVVPGTALHPAVGGVGVGLLTVWAAWSSGNAAWDGGSALVRYARRHGPPFLQRTGRRVAVASQRALSRLRGVRESLLGPAGVRHRVVGLPGGRVRLPSRELVDRLVGRLPGTEPVREWWRRAGDPLLMPVVRAPVLPGPVRLGRWLP</sequence>
<dbReference type="EMBL" id="LQBL01000032">
    <property type="protein sequence ID" value="KUG51565.1"/>
    <property type="molecule type" value="Genomic_DNA"/>
</dbReference>
<keyword evidence="2" id="KW-1185">Reference proteome</keyword>
<evidence type="ECO:0000313" key="2">
    <source>
        <dbReference type="Proteomes" id="UP000054837"/>
    </source>
</evidence>
<dbReference type="RefSeq" id="WP_058892462.1">
    <property type="nucleotide sequence ID" value="NZ_LQBL01000032.1"/>
</dbReference>
<comment type="caution">
    <text evidence="1">The sequence shown here is derived from an EMBL/GenBank/DDBJ whole genome shotgun (WGS) entry which is preliminary data.</text>
</comment>
<name>A0A0W8I1G3_9MICO</name>
<accession>A0A0W8I1G3</accession>
<proteinExistence type="predicted"/>
<evidence type="ECO:0000313" key="1">
    <source>
        <dbReference type="EMBL" id="KUG51565.1"/>
    </source>
</evidence>
<dbReference type="OrthoDB" id="4862039at2"/>
<dbReference type="AlphaFoldDB" id="A0A0W8I1G3"/>
<organism evidence="1 2">
    <name type="scientific">Serinicoccus chungangensis</name>
    <dbReference type="NCBI Taxonomy" id="767452"/>
    <lineage>
        <taxon>Bacteria</taxon>
        <taxon>Bacillati</taxon>
        <taxon>Actinomycetota</taxon>
        <taxon>Actinomycetes</taxon>
        <taxon>Micrococcales</taxon>
        <taxon>Ornithinimicrobiaceae</taxon>
        <taxon>Serinicoccus</taxon>
    </lineage>
</organism>